<dbReference type="PATRIC" id="fig|294.194.peg.931"/>
<reference evidence="2 3" key="1">
    <citation type="submission" date="2015-05" db="EMBL/GenBank/DDBJ databases">
        <title>A genomic and transcriptomic approach to investigate the blue pigment phenotype in Pseudomonas fluorescens.</title>
        <authorList>
            <person name="Andreani N.A."/>
            <person name="Cardazzo B."/>
        </authorList>
    </citation>
    <scope>NUCLEOTIDE SEQUENCE [LARGE SCALE GENOMIC DNA]</scope>
    <source>
        <strain evidence="2 3">Ps_22</strain>
    </source>
</reference>
<protein>
    <submittedName>
        <fullName evidence="2">Uncharacterized protein</fullName>
    </submittedName>
</protein>
<feature type="compositionally biased region" description="Basic and acidic residues" evidence="1">
    <location>
        <begin position="182"/>
        <end position="194"/>
    </location>
</feature>
<dbReference type="Proteomes" id="UP000061348">
    <property type="component" value="Unassembled WGS sequence"/>
</dbReference>
<comment type="caution">
    <text evidence="2">The sequence shown here is derived from an EMBL/GenBank/DDBJ whole genome shotgun (WGS) entry which is preliminary data.</text>
</comment>
<sequence length="216" mass="23267">MCGEGGEDLFGPDAQGRQALIGELDKHALGLLAKDIDLLHPWQVEQTLAQLLGHLHLLAMGQVFGFQGVQRKVHVGIFIVEKRPDHALGQARGFVAEFFAGLVEQLLNLARARGLQEGHAHRHEAWLGDGLDAIVVVQFLQALFQAVGYLLLHLLGGGAGPGGGDGHDLDGKRRVFCAPQLAEREDPGNEDRNQQKQGDGAVLDGQFGEVDPAHTH</sequence>
<proteinExistence type="predicted"/>
<evidence type="ECO:0000313" key="3">
    <source>
        <dbReference type="Proteomes" id="UP000061348"/>
    </source>
</evidence>
<evidence type="ECO:0000313" key="2">
    <source>
        <dbReference type="EMBL" id="KWV89513.1"/>
    </source>
</evidence>
<evidence type="ECO:0000256" key="1">
    <source>
        <dbReference type="SAM" id="MobiDB-lite"/>
    </source>
</evidence>
<organism evidence="2 3">
    <name type="scientific">Pseudomonas fluorescens</name>
    <dbReference type="NCBI Taxonomy" id="294"/>
    <lineage>
        <taxon>Bacteria</taxon>
        <taxon>Pseudomonadati</taxon>
        <taxon>Pseudomonadota</taxon>
        <taxon>Gammaproteobacteria</taxon>
        <taxon>Pseudomonadales</taxon>
        <taxon>Pseudomonadaceae</taxon>
        <taxon>Pseudomonas</taxon>
    </lineage>
</organism>
<dbReference type="AlphaFoldDB" id="A0A109LKV4"/>
<accession>A0A109LKV4</accession>
<dbReference type="EMBL" id="LCYA01000042">
    <property type="protein sequence ID" value="KWV89513.1"/>
    <property type="molecule type" value="Genomic_DNA"/>
</dbReference>
<name>A0A109LKV4_PSEFL</name>
<gene>
    <name evidence="2" type="ORF">PFLmoz3_00807</name>
</gene>
<feature type="region of interest" description="Disordered" evidence="1">
    <location>
        <begin position="180"/>
        <end position="216"/>
    </location>
</feature>